<sequence length="392" mass="41904">MRDRTGQDRAVRGGDVADFRQALTGARPRGAVSAAHRAWLSHPRWALAIKGALAASLAWFVGLIAPPPFAEYPYYAPLGAVLATTSTVVRSVRDSLQSVAAVLVGAIIARTVALLPLPGLLELAVVVGLALLCVGWRIFGEMGSWTVMSAIFVLIIGSGDSGDYIGSYAGLILVGAAIGIGLNLLLPPLPLTPSELALGRLRDGIAEQVEVLANWLERRGPLDPDEWEKRRQQLFPTAEAARAAVAQTREASRANLRVRYNGNHYWVASQTRRAGALGTSAEVVDEIVRLLVEWERDGLDDVALGKELRPEFAGTLRAFAAALRAAVTRDAANESAAGAADSEAADAVDRLDRSIEELQQAVREARTSTQHDYFVAGTLIVYLARGAHALHS</sequence>
<evidence type="ECO:0000313" key="2">
    <source>
        <dbReference type="EMBL" id="MFD2792493.1"/>
    </source>
</evidence>
<keyword evidence="1" id="KW-0812">Transmembrane</keyword>
<comment type="caution">
    <text evidence="2">The sequence shown here is derived from an EMBL/GenBank/DDBJ whole genome shotgun (WGS) entry which is preliminary data.</text>
</comment>
<feature type="transmembrane region" description="Helical" evidence="1">
    <location>
        <begin position="72"/>
        <end position="89"/>
    </location>
</feature>
<evidence type="ECO:0000256" key="1">
    <source>
        <dbReference type="SAM" id="Phobius"/>
    </source>
</evidence>
<accession>A0ABW5VLB6</accession>
<feature type="transmembrane region" description="Helical" evidence="1">
    <location>
        <begin position="165"/>
        <end position="186"/>
    </location>
</feature>
<feature type="transmembrane region" description="Helical" evidence="1">
    <location>
        <begin position="45"/>
        <end position="66"/>
    </location>
</feature>
<protein>
    <submittedName>
        <fullName evidence="2">Aromatic acid exporter family protein</fullName>
    </submittedName>
</protein>
<gene>
    <name evidence="2" type="ORF">ACFS27_02930</name>
</gene>
<dbReference type="Proteomes" id="UP001597479">
    <property type="component" value="Unassembled WGS sequence"/>
</dbReference>
<keyword evidence="1" id="KW-1133">Transmembrane helix</keyword>
<feature type="transmembrane region" description="Helical" evidence="1">
    <location>
        <begin position="96"/>
        <end position="113"/>
    </location>
</feature>
<name>A0ABW5VLB6_9MICO</name>
<keyword evidence="3" id="KW-1185">Reference proteome</keyword>
<feature type="transmembrane region" description="Helical" evidence="1">
    <location>
        <begin position="143"/>
        <end position="159"/>
    </location>
</feature>
<keyword evidence="1" id="KW-0472">Membrane</keyword>
<proteinExistence type="predicted"/>
<evidence type="ECO:0000313" key="3">
    <source>
        <dbReference type="Proteomes" id="UP001597479"/>
    </source>
</evidence>
<organism evidence="2 3">
    <name type="scientific">Promicromonospora vindobonensis</name>
    <dbReference type="NCBI Taxonomy" id="195748"/>
    <lineage>
        <taxon>Bacteria</taxon>
        <taxon>Bacillati</taxon>
        <taxon>Actinomycetota</taxon>
        <taxon>Actinomycetes</taxon>
        <taxon>Micrococcales</taxon>
        <taxon>Promicromonosporaceae</taxon>
        <taxon>Promicromonospora</taxon>
    </lineage>
</organism>
<dbReference type="EMBL" id="JBHUOG010000001">
    <property type="protein sequence ID" value="MFD2792493.1"/>
    <property type="molecule type" value="Genomic_DNA"/>
</dbReference>
<dbReference type="RefSeq" id="WP_377180164.1">
    <property type="nucleotide sequence ID" value="NZ_JBHUOG010000001.1"/>
</dbReference>
<reference evidence="3" key="1">
    <citation type="journal article" date="2019" name="Int. J. Syst. Evol. Microbiol.">
        <title>The Global Catalogue of Microorganisms (GCM) 10K type strain sequencing project: providing services to taxonomists for standard genome sequencing and annotation.</title>
        <authorList>
            <consortium name="The Broad Institute Genomics Platform"/>
            <consortium name="The Broad Institute Genome Sequencing Center for Infectious Disease"/>
            <person name="Wu L."/>
            <person name="Ma J."/>
        </authorList>
    </citation>
    <scope>NUCLEOTIDE SEQUENCE [LARGE SCALE GENOMIC DNA]</scope>
    <source>
        <strain evidence="3">CCM 7044</strain>
    </source>
</reference>